<proteinExistence type="predicted"/>
<keyword evidence="2" id="KW-1185">Reference proteome</keyword>
<accession>A0ACC2RVH6</accession>
<evidence type="ECO:0000313" key="1">
    <source>
        <dbReference type="EMBL" id="KAJ9054105.1"/>
    </source>
</evidence>
<sequence length="128" mass="14528">MSGLPPDWTPYTPGAKIPDEMWSISSETEDMVEILSLPLSGKVLFCKFAAPFGFGLHHFYLRTKKSPKIPTKPLNLLGDLAHTVDKIFVLVYPADPLALIALLWEETLINLDYLLEWCCPLLKTIRYH</sequence>
<comment type="caution">
    <text evidence="1">The sequence shown here is derived from an EMBL/GenBank/DDBJ whole genome shotgun (WGS) entry which is preliminary data.</text>
</comment>
<name>A0ACC2RVH6_9FUNG</name>
<gene>
    <name evidence="1" type="ORF">DSO57_1018081</name>
</gene>
<dbReference type="EMBL" id="QTSX02006467">
    <property type="protein sequence ID" value="KAJ9054105.1"/>
    <property type="molecule type" value="Genomic_DNA"/>
</dbReference>
<dbReference type="Proteomes" id="UP001165960">
    <property type="component" value="Unassembled WGS sequence"/>
</dbReference>
<reference evidence="1" key="1">
    <citation type="submission" date="2022-04" db="EMBL/GenBank/DDBJ databases">
        <title>Genome of the entomopathogenic fungus Entomophthora muscae.</title>
        <authorList>
            <person name="Elya C."/>
            <person name="Lovett B.R."/>
            <person name="Lee E."/>
            <person name="Macias A.M."/>
            <person name="Hajek A.E."/>
            <person name="De Bivort B.L."/>
            <person name="Kasson M.T."/>
            <person name="De Fine Licht H.H."/>
            <person name="Stajich J.E."/>
        </authorList>
    </citation>
    <scope>NUCLEOTIDE SEQUENCE</scope>
    <source>
        <strain evidence="1">Berkeley</strain>
    </source>
</reference>
<evidence type="ECO:0000313" key="2">
    <source>
        <dbReference type="Proteomes" id="UP001165960"/>
    </source>
</evidence>
<protein>
    <submittedName>
        <fullName evidence="1">Uncharacterized protein</fullName>
    </submittedName>
</protein>
<organism evidence="1 2">
    <name type="scientific">Entomophthora muscae</name>
    <dbReference type="NCBI Taxonomy" id="34485"/>
    <lineage>
        <taxon>Eukaryota</taxon>
        <taxon>Fungi</taxon>
        <taxon>Fungi incertae sedis</taxon>
        <taxon>Zoopagomycota</taxon>
        <taxon>Entomophthoromycotina</taxon>
        <taxon>Entomophthoromycetes</taxon>
        <taxon>Entomophthorales</taxon>
        <taxon>Entomophthoraceae</taxon>
        <taxon>Entomophthora</taxon>
    </lineage>
</organism>